<dbReference type="EMBL" id="JACBZT010000001">
    <property type="protein sequence ID" value="NYJ04034.1"/>
    <property type="molecule type" value="Genomic_DNA"/>
</dbReference>
<organism evidence="2 3">
    <name type="scientific">Petropleomorpha daqingensis</name>
    <dbReference type="NCBI Taxonomy" id="2026353"/>
    <lineage>
        <taxon>Bacteria</taxon>
        <taxon>Bacillati</taxon>
        <taxon>Actinomycetota</taxon>
        <taxon>Actinomycetes</taxon>
        <taxon>Geodermatophilales</taxon>
        <taxon>Geodermatophilaceae</taxon>
        <taxon>Petropleomorpha</taxon>
    </lineage>
</organism>
<feature type="transmembrane region" description="Helical" evidence="1">
    <location>
        <begin position="62"/>
        <end position="90"/>
    </location>
</feature>
<sequence>MTLVLRIVGAALLVGVAVIHLYLWQQGYDSIDVIGPAFLLDTVLGFGGALLVLITPQRWLPVAAVLGALLCLGTLAALIVSTTVGLFGFVESTQAQLWWESFAVEAAGFVVLVTLAVVARRRTRVVGG</sequence>
<dbReference type="RefSeq" id="WP_179714803.1">
    <property type="nucleotide sequence ID" value="NZ_JACBZT010000001.1"/>
</dbReference>
<reference evidence="2 3" key="1">
    <citation type="submission" date="2020-07" db="EMBL/GenBank/DDBJ databases">
        <title>Sequencing the genomes of 1000 actinobacteria strains.</title>
        <authorList>
            <person name="Klenk H.-P."/>
        </authorList>
    </citation>
    <scope>NUCLEOTIDE SEQUENCE [LARGE SCALE GENOMIC DNA]</scope>
    <source>
        <strain evidence="2 3">DSM 104001</strain>
    </source>
</reference>
<keyword evidence="3" id="KW-1185">Reference proteome</keyword>
<accession>A0A853C8V9</accession>
<gene>
    <name evidence="2" type="ORF">GGQ55_000312</name>
</gene>
<comment type="caution">
    <text evidence="2">The sequence shown here is derived from an EMBL/GenBank/DDBJ whole genome shotgun (WGS) entry which is preliminary data.</text>
</comment>
<dbReference type="AlphaFoldDB" id="A0A853C8V9"/>
<evidence type="ECO:0000313" key="2">
    <source>
        <dbReference type="EMBL" id="NYJ04034.1"/>
    </source>
</evidence>
<proteinExistence type="predicted"/>
<name>A0A853C8V9_9ACTN</name>
<evidence type="ECO:0000313" key="3">
    <source>
        <dbReference type="Proteomes" id="UP000541969"/>
    </source>
</evidence>
<dbReference type="Proteomes" id="UP000541969">
    <property type="component" value="Unassembled WGS sequence"/>
</dbReference>
<feature type="transmembrane region" description="Helical" evidence="1">
    <location>
        <begin position="7"/>
        <end position="25"/>
    </location>
</feature>
<feature type="transmembrane region" description="Helical" evidence="1">
    <location>
        <begin position="102"/>
        <end position="119"/>
    </location>
</feature>
<keyword evidence="1" id="KW-1133">Transmembrane helix</keyword>
<feature type="transmembrane region" description="Helical" evidence="1">
    <location>
        <begin position="37"/>
        <end position="55"/>
    </location>
</feature>
<protein>
    <submittedName>
        <fullName evidence="2">Uncharacterized protein</fullName>
    </submittedName>
</protein>
<evidence type="ECO:0000256" key="1">
    <source>
        <dbReference type="SAM" id="Phobius"/>
    </source>
</evidence>
<keyword evidence="1" id="KW-0472">Membrane</keyword>
<keyword evidence="1" id="KW-0812">Transmembrane</keyword>